<dbReference type="InterPro" id="IPR037107">
    <property type="entry name" value="Put_OMP_sf"/>
</dbReference>
<evidence type="ECO:0000313" key="1">
    <source>
        <dbReference type="EMBL" id="KKN10696.1"/>
    </source>
</evidence>
<evidence type="ECO:0008006" key="2">
    <source>
        <dbReference type="Google" id="ProtNLM"/>
    </source>
</evidence>
<organism evidence="1">
    <name type="scientific">marine sediment metagenome</name>
    <dbReference type="NCBI Taxonomy" id="412755"/>
    <lineage>
        <taxon>unclassified sequences</taxon>
        <taxon>metagenomes</taxon>
        <taxon>ecological metagenomes</taxon>
    </lineage>
</organism>
<name>A0A0F9QBX0_9ZZZZ</name>
<dbReference type="AlphaFoldDB" id="A0A0F9QBX0"/>
<accession>A0A0F9QBX0</accession>
<protein>
    <recommendedName>
        <fullName evidence="2">Lipid A deacylase LpxR family protein</fullName>
    </recommendedName>
</protein>
<gene>
    <name evidence="1" type="ORF">LCGC14_1033990</name>
</gene>
<comment type="caution">
    <text evidence="1">The sequence shown here is derived from an EMBL/GenBank/DDBJ whole genome shotgun (WGS) entry which is preliminary data.</text>
</comment>
<dbReference type="Pfam" id="PF09982">
    <property type="entry name" value="LpxR"/>
    <property type="match status" value="1"/>
</dbReference>
<dbReference type="InterPro" id="IPR018707">
    <property type="entry name" value="LpxR"/>
</dbReference>
<dbReference type="EMBL" id="LAZR01004217">
    <property type="protein sequence ID" value="KKN10696.1"/>
    <property type="molecule type" value="Genomic_DNA"/>
</dbReference>
<dbReference type="Gene3D" id="2.40.128.140">
    <property type="entry name" value="Outer membrane protein"/>
    <property type="match status" value="1"/>
</dbReference>
<reference evidence="1" key="1">
    <citation type="journal article" date="2015" name="Nature">
        <title>Complex archaea that bridge the gap between prokaryotes and eukaryotes.</title>
        <authorList>
            <person name="Spang A."/>
            <person name="Saw J.H."/>
            <person name="Jorgensen S.L."/>
            <person name="Zaremba-Niedzwiedzka K."/>
            <person name="Martijn J."/>
            <person name="Lind A.E."/>
            <person name="van Eijk R."/>
            <person name="Schleper C."/>
            <person name="Guy L."/>
            <person name="Ettema T.J."/>
        </authorList>
    </citation>
    <scope>NUCLEOTIDE SEQUENCE</scope>
</reference>
<sequence length="315" mass="35582">MKRLLCMLLLLPGILAAQKIDHLVSFRDLNSNSYFRFNYDNDFFAAADKDYTQGYNLELVAPILERNPLKVLLLTPKDTKLKYGISIEHIGFTPQEYQLPEIQFGDRPFAAAIMLKSFVVATDTVRKSRTTSSLSLGIIGPGAFGREMQAGIHRLIDDKKPLGWQHQIKNDVVLDYQLGYEKRLWSYNRLISLQTLANAQLGTLFTHLSAGINSTIGIIDSPFTKNTKGFRLYMYAQPTIKLVGYDATLQGGIFNRDSPYTISAAEVERLTAQFDFGVILKTRTLYFEYSRSLITREFENGQASAWGGVKIGFTF</sequence>
<proteinExistence type="predicted"/>